<feature type="transmembrane region" description="Helical" evidence="6">
    <location>
        <begin position="66"/>
        <end position="84"/>
    </location>
</feature>
<dbReference type="Pfam" id="PF05154">
    <property type="entry name" value="TM2"/>
    <property type="match status" value="1"/>
</dbReference>
<dbReference type="Proteomes" id="UP001315860">
    <property type="component" value="Chromosome"/>
</dbReference>
<evidence type="ECO:0000313" key="8">
    <source>
        <dbReference type="EMBL" id="UUI69729.1"/>
    </source>
</evidence>
<organism evidence="8 9">
    <name type="scientific">Aeromicrobium duanguangcaii</name>
    <dbReference type="NCBI Taxonomy" id="2968086"/>
    <lineage>
        <taxon>Bacteria</taxon>
        <taxon>Bacillati</taxon>
        <taxon>Actinomycetota</taxon>
        <taxon>Actinomycetes</taxon>
        <taxon>Propionibacteriales</taxon>
        <taxon>Nocardioidaceae</taxon>
        <taxon>Aeromicrobium</taxon>
    </lineage>
</organism>
<dbReference type="InterPro" id="IPR007829">
    <property type="entry name" value="TM2"/>
</dbReference>
<dbReference type="EMBL" id="CP101990">
    <property type="protein sequence ID" value="UUI69729.1"/>
    <property type="molecule type" value="Genomic_DNA"/>
</dbReference>
<proteinExistence type="predicted"/>
<comment type="subcellular location">
    <subcellularLocation>
        <location evidence="1">Membrane</location>
        <topology evidence="1">Multi-pass membrane protein</topology>
    </subcellularLocation>
</comment>
<keyword evidence="4 6" id="KW-0472">Membrane</keyword>
<feature type="transmembrane region" description="Helical" evidence="6">
    <location>
        <begin position="90"/>
        <end position="117"/>
    </location>
</feature>
<evidence type="ECO:0000313" key="9">
    <source>
        <dbReference type="Proteomes" id="UP001315860"/>
    </source>
</evidence>
<sequence length="130" mass="13522">MTTPPPEDPRPDPDPGAGDHDPTVRFGATPPPPPPPPPPAAGWAVPGAPYGIDPKSGLPYSDKSKIIAGLLQLLIPLGIGRFYTGHTSLGVAQLLVTVFTCGIGAIWPFIDGILMLVSDSRDANGRPLRS</sequence>
<dbReference type="RefSeq" id="WP_232416796.1">
    <property type="nucleotide sequence ID" value="NZ_CP101990.1"/>
</dbReference>
<name>A0ABY5KIX7_9ACTN</name>
<evidence type="ECO:0000256" key="2">
    <source>
        <dbReference type="ARBA" id="ARBA00022692"/>
    </source>
</evidence>
<gene>
    <name evidence="8" type="ORF">NP095_06440</name>
</gene>
<feature type="compositionally biased region" description="Basic and acidic residues" evidence="5">
    <location>
        <begin position="7"/>
        <end position="23"/>
    </location>
</feature>
<keyword evidence="2 6" id="KW-0812">Transmembrane</keyword>
<protein>
    <submittedName>
        <fullName evidence="8">TM2 domain-containing protein</fullName>
    </submittedName>
</protein>
<evidence type="ECO:0000256" key="4">
    <source>
        <dbReference type="ARBA" id="ARBA00023136"/>
    </source>
</evidence>
<keyword evidence="9" id="KW-1185">Reference proteome</keyword>
<evidence type="ECO:0000256" key="3">
    <source>
        <dbReference type="ARBA" id="ARBA00022989"/>
    </source>
</evidence>
<feature type="domain" description="TM2" evidence="7">
    <location>
        <begin position="62"/>
        <end position="113"/>
    </location>
</feature>
<reference evidence="8 9" key="1">
    <citation type="submission" date="2022-07" db="EMBL/GenBank/DDBJ databases">
        <title>Novel species in genus Aeromicrobium.</title>
        <authorList>
            <person name="Ye L."/>
        </authorList>
    </citation>
    <scope>NUCLEOTIDE SEQUENCE [LARGE SCALE GENOMIC DNA]</scope>
    <source>
        <strain evidence="9">zg-Y50</strain>
    </source>
</reference>
<keyword evidence="3 6" id="KW-1133">Transmembrane helix</keyword>
<evidence type="ECO:0000256" key="5">
    <source>
        <dbReference type="SAM" id="MobiDB-lite"/>
    </source>
</evidence>
<feature type="compositionally biased region" description="Pro residues" evidence="5">
    <location>
        <begin position="29"/>
        <end position="40"/>
    </location>
</feature>
<accession>A0ABY5KIX7</accession>
<evidence type="ECO:0000259" key="7">
    <source>
        <dbReference type="Pfam" id="PF05154"/>
    </source>
</evidence>
<evidence type="ECO:0000256" key="1">
    <source>
        <dbReference type="ARBA" id="ARBA00004141"/>
    </source>
</evidence>
<feature type="region of interest" description="Disordered" evidence="5">
    <location>
        <begin position="1"/>
        <end position="48"/>
    </location>
</feature>
<evidence type="ECO:0000256" key="6">
    <source>
        <dbReference type="SAM" id="Phobius"/>
    </source>
</evidence>